<name>A0A0F9B565_9ZZZZ</name>
<accession>A0A0F9B565</accession>
<protein>
    <submittedName>
        <fullName evidence="1">Uncharacterized protein</fullName>
    </submittedName>
</protein>
<evidence type="ECO:0000313" key="1">
    <source>
        <dbReference type="EMBL" id="KKL16785.1"/>
    </source>
</evidence>
<gene>
    <name evidence="1" type="ORF">LCGC14_2492070</name>
</gene>
<proteinExistence type="predicted"/>
<comment type="caution">
    <text evidence="1">The sequence shown here is derived from an EMBL/GenBank/DDBJ whole genome shotgun (WGS) entry which is preliminary data.</text>
</comment>
<sequence>MKFLEQLKRGCIMDDEAIRTGYKRNFYDQDQKLLIQMLNMY</sequence>
<reference evidence="1" key="1">
    <citation type="journal article" date="2015" name="Nature">
        <title>Complex archaea that bridge the gap between prokaryotes and eukaryotes.</title>
        <authorList>
            <person name="Spang A."/>
            <person name="Saw J.H."/>
            <person name="Jorgensen S.L."/>
            <person name="Zaremba-Niedzwiedzka K."/>
            <person name="Martijn J."/>
            <person name="Lind A.E."/>
            <person name="van Eijk R."/>
            <person name="Schleper C."/>
            <person name="Guy L."/>
            <person name="Ettema T.J."/>
        </authorList>
    </citation>
    <scope>NUCLEOTIDE SEQUENCE</scope>
</reference>
<dbReference type="AlphaFoldDB" id="A0A0F9B565"/>
<organism evidence="1">
    <name type="scientific">marine sediment metagenome</name>
    <dbReference type="NCBI Taxonomy" id="412755"/>
    <lineage>
        <taxon>unclassified sequences</taxon>
        <taxon>metagenomes</taxon>
        <taxon>ecological metagenomes</taxon>
    </lineage>
</organism>
<dbReference type="EMBL" id="LAZR01039527">
    <property type="protein sequence ID" value="KKL16785.1"/>
    <property type="molecule type" value="Genomic_DNA"/>
</dbReference>
<feature type="non-terminal residue" evidence="1">
    <location>
        <position position="41"/>
    </location>
</feature>